<dbReference type="PATRIC" id="fig|1434120.4.peg.3629"/>
<feature type="region of interest" description="Disordered" evidence="2">
    <location>
        <begin position="33"/>
        <end position="79"/>
    </location>
</feature>
<accession>A0A0E3L917</accession>
<reference evidence="3 4" key="1">
    <citation type="submission" date="2014-07" db="EMBL/GenBank/DDBJ databases">
        <title>Methanogenic archaea and the global carbon cycle.</title>
        <authorList>
            <person name="Henriksen J.R."/>
            <person name="Luke J."/>
            <person name="Reinhart S."/>
            <person name="Benedict M.N."/>
            <person name="Youngblut N.D."/>
            <person name="Metcalf M.E."/>
            <person name="Whitaker R.J."/>
            <person name="Metcalf W.W."/>
        </authorList>
    </citation>
    <scope>NUCLEOTIDE SEQUENCE [LARGE SCALE GENOMIC DNA]</scope>
    <source>
        <strain evidence="3 4">T4/M</strain>
    </source>
</reference>
<sequence>MKKSRIVRYLAYVTFILILFCILPGGSLAAKNSSEHGNGVQYDSESITGSENSEKDSIEAANGTDSSYSEKVQDKDKVKTETQDTISAYKLERDRIQEELQLQKEEYRGAKEDFLEVRNQIQKGKLDSDSEEALNATRLYLHASINYMILYLENVKTNIQYSNGNGTEERIVAIDENIRLLKAEQAGVANASNQQEFVVTVQSVRGVWNNSRKASLTGAGQTVSERIGGFLDKSDDLSRKLETTIESLNTTEVNTGELETRLTSYKLYLKAAREKKEAADVIYEDENATLEKLGVANNYMRESLNNVNKANQILRVIFDDLKGYNLEEVNGTGVENSNETELNNTISINNTDNN</sequence>
<evidence type="ECO:0000313" key="3">
    <source>
        <dbReference type="EMBL" id="AKB29491.1"/>
    </source>
</evidence>
<dbReference type="KEGG" id="msw:MSSIT_2772"/>
<evidence type="ECO:0000256" key="1">
    <source>
        <dbReference type="SAM" id="Coils"/>
    </source>
</evidence>
<dbReference type="GeneID" id="24861668"/>
<evidence type="ECO:0000256" key="2">
    <source>
        <dbReference type="SAM" id="MobiDB-lite"/>
    </source>
</evidence>
<dbReference type="AlphaFoldDB" id="A0A0E3L917"/>
<dbReference type="HOGENOM" id="CLU_071767_0_0_2"/>
<dbReference type="RefSeq" id="WP_052721667.1">
    <property type="nucleotide sequence ID" value="NZ_CP009506.1"/>
</dbReference>
<dbReference type="EMBL" id="CP009506">
    <property type="protein sequence ID" value="AKB29491.1"/>
    <property type="molecule type" value="Genomic_DNA"/>
</dbReference>
<dbReference type="Proteomes" id="UP000033111">
    <property type="component" value="Chromosome"/>
</dbReference>
<name>A0A0E3L917_9EURY</name>
<evidence type="ECO:0008006" key="5">
    <source>
        <dbReference type="Google" id="ProtNLM"/>
    </source>
</evidence>
<protein>
    <recommendedName>
        <fullName evidence="5">Chromosome segregation ATPase</fullName>
    </recommendedName>
</protein>
<feature type="compositionally biased region" description="Polar residues" evidence="2">
    <location>
        <begin position="33"/>
        <end position="51"/>
    </location>
</feature>
<keyword evidence="4" id="KW-1185">Reference proteome</keyword>
<proteinExistence type="predicted"/>
<evidence type="ECO:0000313" key="4">
    <source>
        <dbReference type="Proteomes" id="UP000033111"/>
    </source>
</evidence>
<dbReference type="OrthoDB" id="137788at2157"/>
<gene>
    <name evidence="3" type="ORF">MSSIT_2772</name>
</gene>
<organism evidence="3 4">
    <name type="scientific">Methanosarcina siciliae T4/M</name>
    <dbReference type="NCBI Taxonomy" id="1434120"/>
    <lineage>
        <taxon>Archaea</taxon>
        <taxon>Methanobacteriati</taxon>
        <taxon>Methanobacteriota</taxon>
        <taxon>Stenosarchaea group</taxon>
        <taxon>Methanomicrobia</taxon>
        <taxon>Methanosarcinales</taxon>
        <taxon>Methanosarcinaceae</taxon>
        <taxon>Methanosarcina</taxon>
    </lineage>
</organism>
<keyword evidence="1" id="KW-0175">Coiled coil</keyword>
<feature type="coiled-coil region" evidence="1">
    <location>
        <begin position="79"/>
        <end position="113"/>
    </location>
</feature>